<dbReference type="EMBL" id="JBCEZU010000112">
    <property type="protein sequence ID" value="KAK9528212.1"/>
    <property type="molecule type" value="Genomic_DNA"/>
</dbReference>
<evidence type="ECO:0000313" key="3">
    <source>
        <dbReference type="Proteomes" id="UP001488805"/>
    </source>
</evidence>
<protein>
    <submittedName>
        <fullName evidence="2">Uncharacterized protein</fullName>
    </submittedName>
</protein>
<gene>
    <name evidence="2" type="ORF">VZT92_014697</name>
</gene>
<organism evidence="2 3">
    <name type="scientific">Zoarces viviparus</name>
    <name type="common">Viviparous eelpout</name>
    <name type="synonym">Blennius viviparus</name>
    <dbReference type="NCBI Taxonomy" id="48416"/>
    <lineage>
        <taxon>Eukaryota</taxon>
        <taxon>Metazoa</taxon>
        <taxon>Chordata</taxon>
        <taxon>Craniata</taxon>
        <taxon>Vertebrata</taxon>
        <taxon>Euteleostomi</taxon>
        <taxon>Actinopterygii</taxon>
        <taxon>Neopterygii</taxon>
        <taxon>Teleostei</taxon>
        <taxon>Neoteleostei</taxon>
        <taxon>Acanthomorphata</taxon>
        <taxon>Eupercaria</taxon>
        <taxon>Perciformes</taxon>
        <taxon>Cottioidei</taxon>
        <taxon>Zoarcales</taxon>
        <taxon>Zoarcidae</taxon>
        <taxon>Zoarcinae</taxon>
        <taxon>Zoarces</taxon>
    </lineage>
</organism>
<keyword evidence="3" id="KW-1185">Reference proteome</keyword>
<feature type="compositionally biased region" description="Basic and acidic residues" evidence="1">
    <location>
        <begin position="1"/>
        <end position="11"/>
    </location>
</feature>
<dbReference type="Proteomes" id="UP001488805">
    <property type="component" value="Unassembled WGS sequence"/>
</dbReference>
<evidence type="ECO:0000256" key="1">
    <source>
        <dbReference type="SAM" id="MobiDB-lite"/>
    </source>
</evidence>
<accession>A0AAW1F0K8</accession>
<comment type="caution">
    <text evidence="2">The sequence shown here is derived from an EMBL/GenBank/DDBJ whole genome shotgun (WGS) entry which is preliminary data.</text>
</comment>
<dbReference type="AlphaFoldDB" id="A0AAW1F0K8"/>
<reference evidence="2 3" key="1">
    <citation type="journal article" date="2024" name="Genome Biol. Evol.">
        <title>Chromosome-level genome assembly of the viviparous eelpout Zoarces viviparus.</title>
        <authorList>
            <person name="Fuhrmann N."/>
            <person name="Brasseur M.V."/>
            <person name="Bakowski C.E."/>
            <person name="Podsiadlowski L."/>
            <person name="Prost S."/>
            <person name="Krehenwinkel H."/>
            <person name="Mayer C."/>
        </authorList>
    </citation>
    <scope>NUCLEOTIDE SEQUENCE [LARGE SCALE GENOMIC DNA]</scope>
    <source>
        <strain evidence="2">NO-MEL_2022_Ind0_liver</strain>
    </source>
</reference>
<name>A0AAW1F0K8_ZOAVI</name>
<feature type="region of interest" description="Disordered" evidence="1">
    <location>
        <begin position="1"/>
        <end position="22"/>
    </location>
</feature>
<sequence>MEYYSCKREQSLNRSSGGEGCVESKNKELDKWVLLKRKQVFSGVLQKTKGLQLSFAVACDLLTFLDLSFFSRENKEVIFLIILEVGGSRFTLCHQAQIFS</sequence>
<proteinExistence type="predicted"/>
<evidence type="ECO:0000313" key="2">
    <source>
        <dbReference type="EMBL" id="KAK9528212.1"/>
    </source>
</evidence>